<evidence type="ECO:0000313" key="15">
    <source>
        <dbReference type="Proteomes" id="UP000290572"/>
    </source>
</evidence>
<protein>
    <submittedName>
        <fullName evidence="14">Symplekin</fullName>
    </submittedName>
</protein>
<organism evidence="14 15">
    <name type="scientific">Labeo rohita</name>
    <name type="common">Indian major carp</name>
    <name type="synonym">Cyprinus rohita</name>
    <dbReference type="NCBI Taxonomy" id="84645"/>
    <lineage>
        <taxon>Eukaryota</taxon>
        <taxon>Metazoa</taxon>
        <taxon>Chordata</taxon>
        <taxon>Craniata</taxon>
        <taxon>Vertebrata</taxon>
        <taxon>Euteleostomi</taxon>
        <taxon>Actinopterygii</taxon>
        <taxon>Neopterygii</taxon>
        <taxon>Teleostei</taxon>
        <taxon>Ostariophysi</taxon>
        <taxon>Cypriniformes</taxon>
        <taxon>Cyprinidae</taxon>
        <taxon>Labeoninae</taxon>
        <taxon>Labeonini</taxon>
        <taxon>Labeo</taxon>
    </lineage>
</organism>
<comment type="subcellular location">
    <subcellularLocation>
        <location evidence="2">Cytoplasm</location>
        <location evidence="2">Cytosol</location>
    </subcellularLocation>
    <subcellularLocation>
        <location evidence="1">Nucleus</location>
    </subcellularLocation>
</comment>
<keyword evidence="7" id="KW-0391">Immunity</keyword>
<dbReference type="Gene3D" id="1.25.40.10">
    <property type="entry name" value="Tetratricopeptide repeat domain"/>
    <property type="match status" value="3"/>
</dbReference>
<feature type="repeat" description="TPR" evidence="10">
    <location>
        <begin position="412"/>
        <end position="445"/>
    </location>
</feature>
<comment type="similarity">
    <text evidence="9">Belongs to the IFIT family.</text>
</comment>
<sequence length="1995" mass="227891">MNKETVHLVDINICNAKRILRWEKLAPGPHVILLAFTLHDGEFTDQTKEILENLEFLGEKFWNHVFVVFTEGNCSINEYTGAQRSVLEWLLEKCGDKYYICGSKPETTKRRELSDRIDKMICTNNSMHLVLPDISDGDSQSPSDILRWVDLKDFSFTPEVVLQEGQRKYRLQCSQAGWFHCEFTQIGFNMEGEGEVLYSTDLQDSDCLVPANYYQAGPVYDIKCVQGELSQLRLPHCETSIEDACHFMSVIHYSDQMIDVLKPQHITSTRVTVNITGTSKFFISKKENWFTGHWSRTLGQCLLVKLLNQSLQDTKLHCTKQWKHYYPTFDIKLPDGVMNVDLLLKKENPKEGEDEVVWNHKIGFEGALKTKLLLQECHFTWSLREEEDFVLCDVLNRLEEQIQLECKEARVTRAYSSLGFVQYLYGNQQEALANLQKSVQIAQENYKDSDEVLIVTYGDLAWLHYHMNEFSKCEDYLRELERIHGKLSEGFTYSVEVLREKGWTFLKFSHKYYNAAKECFRRALEMNPDDSDLNAAYAISLYRTTNETSDTSDSPTIKQLKRAIKLDPDDAVLQLLLALRMLHNRDDRKTYETAWKKVIMALKMAPENPHVIRYAAKFCRQLGNMDDAINLLEEALQATPNSAFIHHQLAVCYKSKKSKCAKAESDKIQRYLHKCIYHLKRAIYLKPLFVVAVADLALHCGQIDNAEAERLFKEAFKMANKEKQHLTKIHYFYGQYQLYNKRSEQLAIYHFMQGESPLLTETRIWLMSFSETEKSILNLVFDGSRYEEAGSGRLKIFKGVMNKKIVHLVDIDICNAKRILRWEKPTLGPHAILLAFSLHDDKFTDQTKEILEHLEFLGDKFWNHVFVVFTEGNCSINEYTGAQRSVLEWLLKKCEHKSYICGSASETTERRKLSHRIQKMIRRNNSMHLVLPDISDEDSQSPLDILRKLDLKDYLFTPEVVLQEGQRKYRLQCSHAGWFHCEFTQIGFNMEGEGEVLYSTDLQDSDCPVPANYFQAGPVYDIKCVQGELSQLRLPHCETSIEDAYHFMSVIHYSNQIVNILKPQNITSTNVTVSISGTSKFFISKKENWFMDHWSKILGQVEKCNKDYTLIQTACECMLKYKRVYSMSCDPVDEHGLSEKLVSKIQPTDTKLRCTKQWKHYYPTFDIKLPDGLMNVGLHLKKENPKNGKVKVVWSREITLTEFIVMASGMGEQAHGSVAYSNESDTTFDMTTSEKVVELLNQAALISTEEKLIVLKQVQELIINKDPSLLDNFLDEIIAFQTDKSIEVRKFVIGFIEEACKRDNELLLRLIANLNMLMKDESVNVVKKAILTLTQLYKVALQWLVRTKSVSDIQEACWDMMTQMKEDVLALLDSDNDGVRTHAIKFTESLIITLSPRTPDSDTPKKQEGDISLDKIPRDHTYIRYDTLCEEGKSALEQLLKFMVHPAISSINLTTALGSLATLARQRPMFMSEVVQAYETLHANLPPTLAKSQVSSVRKNLKLHLVSVLKHPSSVDFQGQISTLLLDLGMSQSEITRCTPATVQPRKRLHHEPYVEGKRIKMEAPLVEDDEDKEEPAPVVTPKPSSSVGTQSAIDLTAEFLLPLLSPDNVANLVLISMVYLPEVMPASFQATYTPVESAGTDAQIKHLARLMATQMTAAGLGPGLELCKARDEEVKEEDGGAGESSSKDPLIIRKLSAVSLGQAISVVGAPAAYKSPVTEDAPQIKKLPEPILPTTQPKAPGTSGRKKVFKLADVVQPFSEDQIAKLTNMAIRRILQSEKAIAQSGMSHVRVKLLARLVTQFEGGKKNDLLHFILEDMRGRSELAFSLLYHEYNEYLSQEPSGSLDSYEHCLFTLLSGLQEKPEQRDGQYQYLNVLLNLSSHEKEKVRSTALSFIKRMYEKEHLKDCIEKFALTYMQFLVHPNPPSLLFGAGEDTEVAAPWTEETVRQCLYLYLSLLPLNHRLVHELAAVYTEAIADIKRSVLRVIEQPLFIMLT</sequence>
<keyword evidence="11" id="KW-0175">Coiled coil</keyword>
<dbReference type="Proteomes" id="UP000290572">
    <property type="component" value="Unassembled WGS sequence"/>
</dbReference>
<keyword evidence="6" id="KW-0677">Repeat</keyword>
<keyword evidence="15" id="KW-1185">Reference proteome</keyword>
<evidence type="ECO:0000256" key="6">
    <source>
        <dbReference type="ARBA" id="ARBA00022737"/>
    </source>
</evidence>
<evidence type="ECO:0000259" key="13">
    <source>
        <dbReference type="PROSITE" id="PS51830"/>
    </source>
</evidence>
<keyword evidence="8" id="KW-0539">Nucleus</keyword>
<dbReference type="SMART" id="SM00028">
    <property type="entry name" value="TPR"/>
    <property type="match status" value="4"/>
</dbReference>
<dbReference type="EMBL" id="QBIY01012585">
    <property type="protein sequence ID" value="RXN22600.1"/>
    <property type="molecule type" value="Genomic_DNA"/>
</dbReference>
<evidence type="ECO:0000256" key="4">
    <source>
        <dbReference type="ARBA" id="ARBA00022588"/>
    </source>
</evidence>
<evidence type="ECO:0000256" key="7">
    <source>
        <dbReference type="ARBA" id="ARBA00022859"/>
    </source>
</evidence>
<comment type="caution">
    <text evidence="14">The sequence shown here is derived from an EMBL/GenBank/DDBJ whole genome shotgun (WGS) entry which is preliminary data.</text>
</comment>
<dbReference type="InterPro" id="IPR025307">
    <property type="entry name" value="FIIND_dom"/>
</dbReference>
<evidence type="ECO:0000256" key="5">
    <source>
        <dbReference type="ARBA" id="ARBA00022664"/>
    </source>
</evidence>
<dbReference type="InterPro" id="IPR019734">
    <property type="entry name" value="TPR_rpt"/>
</dbReference>
<dbReference type="Pfam" id="PF13553">
    <property type="entry name" value="FIIND"/>
    <property type="match status" value="2"/>
</dbReference>
<dbReference type="STRING" id="84645.A0A498MQF4"/>
<evidence type="ECO:0000256" key="8">
    <source>
        <dbReference type="ARBA" id="ARBA00023242"/>
    </source>
</evidence>
<gene>
    <name evidence="14" type="ORF">ROHU_023309</name>
</gene>
<dbReference type="Gene3D" id="3.40.50.300">
    <property type="entry name" value="P-loop containing nucleotide triphosphate hydrolases"/>
    <property type="match status" value="2"/>
</dbReference>
<evidence type="ECO:0000256" key="11">
    <source>
        <dbReference type="SAM" id="Coils"/>
    </source>
</evidence>
<evidence type="ECO:0000256" key="2">
    <source>
        <dbReference type="ARBA" id="ARBA00004514"/>
    </source>
</evidence>
<keyword evidence="5" id="KW-0507">mRNA processing</keyword>
<dbReference type="Pfam" id="PF11935">
    <property type="entry name" value="SYMPK_PTA1_N"/>
    <property type="match status" value="1"/>
</dbReference>
<dbReference type="InterPro" id="IPR011990">
    <property type="entry name" value="TPR-like_helical_dom_sf"/>
</dbReference>
<dbReference type="Pfam" id="PF23679">
    <property type="entry name" value="UPA-FIIND"/>
    <property type="match status" value="1"/>
</dbReference>
<feature type="domain" description="FIIND" evidence="13">
    <location>
        <begin position="150"/>
        <end position="376"/>
    </location>
</feature>
<dbReference type="InterPro" id="IPR016024">
    <property type="entry name" value="ARM-type_fold"/>
</dbReference>
<feature type="coiled-coil region" evidence="11">
    <location>
        <begin position="425"/>
        <end position="452"/>
    </location>
</feature>
<dbReference type="GO" id="GO:0005829">
    <property type="term" value="C:cytosol"/>
    <property type="evidence" value="ECO:0007669"/>
    <property type="project" value="UniProtKB-SubCell"/>
</dbReference>
<keyword evidence="16" id="KW-1267">Proteomics identification</keyword>
<evidence type="ECO:0000256" key="9">
    <source>
        <dbReference type="ARBA" id="ARBA00038336"/>
    </source>
</evidence>
<dbReference type="GO" id="GO:0006397">
    <property type="term" value="P:mRNA processing"/>
    <property type="evidence" value="ECO:0007669"/>
    <property type="project" value="UniProtKB-KW"/>
</dbReference>
<evidence type="ECO:0000256" key="12">
    <source>
        <dbReference type="SAM" id="MobiDB-lite"/>
    </source>
</evidence>
<keyword evidence="10" id="KW-0802">TPR repeat</keyword>
<evidence type="ECO:0000313" key="14">
    <source>
        <dbReference type="EMBL" id="RXN22600.1"/>
    </source>
</evidence>
<dbReference type="SUPFAM" id="SSF48452">
    <property type="entry name" value="TPR-like"/>
    <property type="match status" value="2"/>
</dbReference>
<dbReference type="InterPro" id="IPR011989">
    <property type="entry name" value="ARM-like"/>
</dbReference>
<dbReference type="PANTHER" id="PTHR15245:SF20">
    <property type="entry name" value="SYMPLEKIN"/>
    <property type="match status" value="1"/>
</dbReference>
<keyword evidence="3" id="KW-0963">Cytoplasm</keyword>
<evidence type="ECO:0000256" key="1">
    <source>
        <dbReference type="ARBA" id="ARBA00004123"/>
    </source>
</evidence>
<dbReference type="GO" id="GO:0009615">
    <property type="term" value="P:response to virus"/>
    <property type="evidence" value="ECO:0007669"/>
    <property type="project" value="UniProtKB-ARBA"/>
</dbReference>
<evidence type="ECO:0000256" key="3">
    <source>
        <dbReference type="ARBA" id="ARBA00022490"/>
    </source>
</evidence>
<proteinExistence type="evidence at protein level"/>
<dbReference type="InterPro" id="IPR021850">
    <property type="entry name" value="Symplekin/Pta1"/>
</dbReference>
<reference evidence="14 15" key="1">
    <citation type="submission" date="2018-03" db="EMBL/GenBank/DDBJ databases">
        <title>Draft genome sequence of Rohu Carp (Labeo rohita).</title>
        <authorList>
            <person name="Das P."/>
            <person name="Kushwaha B."/>
            <person name="Joshi C.G."/>
            <person name="Kumar D."/>
            <person name="Nagpure N.S."/>
            <person name="Sahoo L."/>
            <person name="Das S.P."/>
            <person name="Bit A."/>
            <person name="Patnaik S."/>
            <person name="Meher P.K."/>
            <person name="Jayasankar P."/>
            <person name="Koringa P.G."/>
            <person name="Patel N.V."/>
            <person name="Hinsu A.T."/>
            <person name="Kumar R."/>
            <person name="Pandey M."/>
            <person name="Agarwal S."/>
            <person name="Srivastava S."/>
            <person name="Singh M."/>
            <person name="Iquebal M.A."/>
            <person name="Jaiswal S."/>
            <person name="Angadi U.B."/>
            <person name="Kumar N."/>
            <person name="Raza M."/>
            <person name="Shah T.M."/>
            <person name="Rai A."/>
            <person name="Jena J.K."/>
        </authorList>
    </citation>
    <scope>NUCLEOTIDE SEQUENCE [LARGE SCALE GENOMIC DNA]</scope>
    <source>
        <strain evidence="14">DASCIFA01</strain>
        <tissue evidence="14">Testis</tissue>
    </source>
</reference>
<dbReference type="PANTHER" id="PTHR15245">
    <property type="entry name" value="SYMPLEKIN-RELATED"/>
    <property type="match status" value="1"/>
</dbReference>
<dbReference type="InterPro" id="IPR032460">
    <property type="entry name" value="Symplekin/Pta1_N"/>
</dbReference>
<dbReference type="PROSITE" id="PS51830">
    <property type="entry name" value="FIIND"/>
    <property type="match status" value="2"/>
</dbReference>
<dbReference type="GO" id="GO:0045087">
    <property type="term" value="P:innate immune response"/>
    <property type="evidence" value="ECO:0007669"/>
    <property type="project" value="UniProtKB-KW"/>
</dbReference>
<feature type="domain" description="FIIND" evidence="13">
    <location>
        <begin position="950"/>
        <end position="1212"/>
    </location>
</feature>
<dbReference type="GO" id="GO:0005847">
    <property type="term" value="C:mRNA cleavage and polyadenylation specificity factor complex"/>
    <property type="evidence" value="ECO:0007669"/>
    <property type="project" value="TreeGrafter"/>
</dbReference>
<evidence type="ECO:0007829" key="16">
    <source>
        <dbReference type="PeptideAtlas" id="A0A498MQF4"/>
    </source>
</evidence>
<evidence type="ECO:0000256" key="10">
    <source>
        <dbReference type="PROSITE-ProRule" id="PRU00339"/>
    </source>
</evidence>
<name>A0A498MQF4_LABRO</name>
<dbReference type="InterPro" id="IPR027417">
    <property type="entry name" value="P-loop_NTPase"/>
</dbReference>
<keyword evidence="4" id="KW-0399">Innate immunity</keyword>
<dbReference type="FunFam" id="1.25.40.10:FF:000036">
    <property type="entry name" value="interferon-induced protein with tetratricopeptide repeats 5"/>
    <property type="match status" value="1"/>
</dbReference>
<feature type="repeat" description="TPR" evidence="10">
    <location>
        <begin position="609"/>
        <end position="642"/>
    </location>
</feature>
<dbReference type="PROSITE" id="PS50005">
    <property type="entry name" value="TPR"/>
    <property type="match status" value="2"/>
</dbReference>
<feature type="region of interest" description="Disordered" evidence="12">
    <location>
        <begin position="1568"/>
        <end position="1588"/>
    </location>
</feature>
<dbReference type="Gene3D" id="1.25.10.10">
    <property type="entry name" value="Leucine-rich Repeat Variant"/>
    <property type="match status" value="1"/>
</dbReference>
<accession>A0A498MQF4</accession>
<dbReference type="SUPFAM" id="SSF48371">
    <property type="entry name" value="ARM repeat"/>
    <property type="match status" value="1"/>
</dbReference>